<organism evidence="3 4">
    <name type="scientific">Leptomonas seymouri</name>
    <dbReference type="NCBI Taxonomy" id="5684"/>
    <lineage>
        <taxon>Eukaryota</taxon>
        <taxon>Discoba</taxon>
        <taxon>Euglenozoa</taxon>
        <taxon>Kinetoplastea</taxon>
        <taxon>Metakinetoplastina</taxon>
        <taxon>Trypanosomatida</taxon>
        <taxon>Trypanosomatidae</taxon>
        <taxon>Leishmaniinae</taxon>
        <taxon>Leptomonas</taxon>
    </lineage>
</organism>
<feature type="domain" description="Trypanosoma Tc-38 (p38) protein" evidence="2">
    <location>
        <begin position="223"/>
        <end position="282"/>
    </location>
</feature>
<protein>
    <recommendedName>
        <fullName evidence="2">Trypanosoma Tc-38 (p38) protein domain-containing protein</fullName>
    </recommendedName>
</protein>
<evidence type="ECO:0000259" key="2">
    <source>
        <dbReference type="Pfam" id="PF20054"/>
    </source>
</evidence>
<dbReference type="InterPro" id="IPR045399">
    <property type="entry name" value="Tc-38"/>
</dbReference>
<dbReference type="Pfam" id="PF20054">
    <property type="entry name" value="Tc-38"/>
    <property type="match status" value="1"/>
</dbReference>
<accession>A0A0N0P6Z2</accession>
<feature type="transmembrane region" description="Helical" evidence="1">
    <location>
        <begin position="16"/>
        <end position="37"/>
    </location>
</feature>
<dbReference type="OMA" id="DACVEWR"/>
<dbReference type="VEuPathDB" id="TriTrypDB:Lsey_0076_0330"/>
<gene>
    <name evidence="3" type="ORF">ABL78_3210</name>
</gene>
<evidence type="ECO:0000313" key="3">
    <source>
        <dbReference type="EMBL" id="KPI87737.1"/>
    </source>
</evidence>
<evidence type="ECO:0000313" key="4">
    <source>
        <dbReference type="Proteomes" id="UP000038009"/>
    </source>
</evidence>
<keyword evidence="1" id="KW-0472">Membrane</keyword>
<dbReference type="EMBL" id="LJSK01000076">
    <property type="protein sequence ID" value="KPI87737.1"/>
    <property type="molecule type" value="Genomic_DNA"/>
</dbReference>
<name>A0A0N0P6Z2_LEPSE</name>
<comment type="caution">
    <text evidence="3">The sequence shown here is derived from an EMBL/GenBank/DDBJ whole genome shotgun (WGS) entry which is preliminary data.</text>
</comment>
<keyword evidence="4" id="KW-1185">Reference proteome</keyword>
<evidence type="ECO:0000256" key="1">
    <source>
        <dbReference type="SAM" id="Phobius"/>
    </source>
</evidence>
<proteinExistence type="predicted"/>
<keyword evidence="1" id="KW-1133">Transmembrane helix</keyword>
<dbReference type="AlphaFoldDB" id="A0A0N0P6Z2"/>
<keyword evidence="1" id="KW-0812">Transmembrane</keyword>
<reference evidence="3 4" key="1">
    <citation type="journal article" date="2015" name="PLoS Pathog.">
        <title>Leptomonas seymouri: Adaptations to the Dixenous Life Cycle Analyzed by Genome Sequencing, Transcriptome Profiling and Co-infection with Leishmania donovani.</title>
        <authorList>
            <person name="Kraeva N."/>
            <person name="Butenko A."/>
            <person name="Hlavacova J."/>
            <person name="Kostygov A."/>
            <person name="Myskova J."/>
            <person name="Grybchuk D."/>
            <person name="Lestinova T."/>
            <person name="Votypka J."/>
            <person name="Volf P."/>
            <person name="Opperdoes F."/>
            <person name="Flegontov P."/>
            <person name="Lukes J."/>
            <person name="Yurchenko V."/>
        </authorList>
    </citation>
    <scope>NUCLEOTIDE SEQUENCE [LARGE SCALE GENOMIC DNA]</scope>
    <source>
        <strain evidence="3 4">ATCC 30220</strain>
    </source>
</reference>
<sequence length="301" mass="33299">MAATVMRDVLQRRLPWWVALPLSASSAGTSGGLFLTFAQRRQLFTISVSNRESDTGLGYCIADMSPCSAQSMLTHGRFFRVVDLNRGDVLQHVDTSDFLSWEGLTLTTVPEEIDSLEARTRRNALTLPFWVTEPQAMQLCSYESVNALFNCAASDSATVSDAFHNRDTFVELAGGTSELVRYVNWGALCSGVHNLAFLRSCLSFFRCFFPINVRTKHRFDTVIEIRLRVEAMNSGCWCSIWGTTEDYEKCGFSVLEGALGVDVFDELGNPAFLIHALCTSSPLEVYAACYPNDSISAVLSS</sequence>
<dbReference type="OrthoDB" id="271829at2759"/>
<dbReference type="Proteomes" id="UP000038009">
    <property type="component" value="Unassembled WGS sequence"/>
</dbReference>